<dbReference type="AlphaFoldDB" id="A0A212JEB1"/>
<proteinExistence type="predicted"/>
<dbReference type="EMBL" id="FLUN01000001">
    <property type="protein sequence ID" value="SBV97761.1"/>
    <property type="molecule type" value="Genomic_DNA"/>
</dbReference>
<feature type="domain" description="Polymerase nucleotidyl transferase" evidence="1">
    <location>
        <begin position="25"/>
        <end position="72"/>
    </location>
</feature>
<sequence>MSAFSVPAPVAALLHRLRGTLLAFPWVDRVVLYGSFAKGNWREDSDIDLAVFLSCGTPCGLEQYVTLSRLCRSADYDVEIQVFSADELEQPCGIVEEVVAYGVDLAGLDLL</sequence>
<dbReference type="InterPro" id="IPR002934">
    <property type="entry name" value="Polymerase_NTP_transf_dom"/>
</dbReference>
<dbReference type="SUPFAM" id="SSF81301">
    <property type="entry name" value="Nucleotidyltransferase"/>
    <property type="match status" value="1"/>
</dbReference>
<name>A0A212JEB1_9FIRM</name>
<dbReference type="GO" id="GO:0016779">
    <property type="term" value="F:nucleotidyltransferase activity"/>
    <property type="evidence" value="ECO:0007669"/>
    <property type="project" value="InterPro"/>
</dbReference>
<accession>A0A212JEB1</accession>
<gene>
    <name evidence="2" type="ORF">KL86CLO1_10954</name>
</gene>
<protein>
    <recommendedName>
        <fullName evidence="1">Polymerase nucleotidyl transferase domain-containing protein</fullName>
    </recommendedName>
</protein>
<organism evidence="2">
    <name type="scientific">uncultured Eubacteriales bacterium</name>
    <dbReference type="NCBI Taxonomy" id="172733"/>
    <lineage>
        <taxon>Bacteria</taxon>
        <taxon>Bacillati</taxon>
        <taxon>Bacillota</taxon>
        <taxon>Clostridia</taxon>
        <taxon>Eubacteriales</taxon>
        <taxon>environmental samples</taxon>
    </lineage>
</organism>
<dbReference type="Gene3D" id="3.30.460.10">
    <property type="entry name" value="Beta Polymerase, domain 2"/>
    <property type="match status" value="1"/>
</dbReference>
<dbReference type="InterPro" id="IPR043519">
    <property type="entry name" value="NT_sf"/>
</dbReference>
<evidence type="ECO:0000259" key="1">
    <source>
        <dbReference type="Pfam" id="PF01909"/>
    </source>
</evidence>
<evidence type="ECO:0000313" key="2">
    <source>
        <dbReference type="EMBL" id="SBV97761.1"/>
    </source>
</evidence>
<dbReference type="CDD" id="cd05403">
    <property type="entry name" value="NT_KNTase_like"/>
    <property type="match status" value="1"/>
</dbReference>
<dbReference type="Pfam" id="PF01909">
    <property type="entry name" value="NTP_transf_2"/>
    <property type="match status" value="1"/>
</dbReference>
<reference evidence="2" key="1">
    <citation type="submission" date="2016-04" db="EMBL/GenBank/DDBJ databases">
        <authorList>
            <person name="Evans L.H."/>
            <person name="Alamgir A."/>
            <person name="Owens N."/>
            <person name="Weber N.D."/>
            <person name="Virtaneva K."/>
            <person name="Barbian K."/>
            <person name="Babar A."/>
            <person name="Rosenke K."/>
        </authorList>
    </citation>
    <scope>NUCLEOTIDE SEQUENCE</scope>
    <source>
        <strain evidence="2">86</strain>
    </source>
</reference>